<dbReference type="PROSITE" id="PS51257">
    <property type="entry name" value="PROKAR_LIPOPROTEIN"/>
    <property type="match status" value="1"/>
</dbReference>
<protein>
    <submittedName>
        <fullName evidence="1">Uncharacterized protein</fullName>
    </submittedName>
</protein>
<name>A0ABN0VTP0_9BACI</name>
<organism evidence="1 2">
    <name type="scientific">Bacillus carboniphilus</name>
    <dbReference type="NCBI Taxonomy" id="86663"/>
    <lineage>
        <taxon>Bacteria</taxon>
        <taxon>Bacillati</taxon>
        <taxon>Bacillota</taxon>
        <taxon>Bacilli</taxon>
        <taxon>Bacillales</taxon>
        <taxon>Bacillaceae</taxon>
        <taxon>Bacillus</taxon>
    </lineage>
</organism>
<sequence>MNFLKRSIGILGMVIMLIMAVSCSKEENVSMEESTMNKDIKQVTFYDSKIPNDYKLIDWRKKALQYDELVFDTGTEGTFLPLMWEDTTYDSFGLPAYVGDGRMHKDGAQEAVTNVAAVLSATLMGIDKSTVDTVDYVSQLDAFFSEEEQIILNNPAGSSETTSMWYLLYPAILYSHVSYLYDDHEEMREKVLANIESWYGAYEVMYNNGEPNFDYTGFNFITGEPYRNGVWSEPDSAVGIGLLMYYGYEMTGDEKYLEASINTMEYIEGYFGSPLYEALMYFGPYLAAKLNALHGTDFEVADFLNDTIGSTAIPRGGWGSIVGQWGGYDMNGLFGSTTDGGGYAFAMNTFAAAGAIVPVAQYDARYAKSIGEWMLHLTSNSRYFYATETDEKNQSCTYVEACHGIDDRIKEAIPYEGIRKESQGRSPWFGGDPTVYGWAQTDFSLYSGSHTGILASIVEETNVEGILRLDVQATQFYNEHAFPTFLIYNPHNEVKEVEYEVASEGAVDLYNTLTNTVVASDVTGSVPLEVRGDAAVVIVEIPTGTKVEYREGNYYVQDTFISRDLASLNINGLNNNDTVSGKFEIKASLAANYEAEIETVTVEIDEEIFEFTGEEKIEFNTKDFSTGTKKIWVTVTTKDGQEDQNSIRLRFE</sequence>
<keyword evidence="2" id="KW-1185">Reference proteome</keyword>
<reference evidence="1 2" key="1">
    <citation type="journal article" date="2019" name="Int. J. Syst. Evol. Microbiol.">
        <title>The Global Catalogue of Microorganisms (GCM) 10K type strain sequencing project: providing services to taxonomists for standard genome sequencing and annotation.</title>
        <authorList>
            <consortium name="The Broad Institute Genomics Platform"/>
            <consortium name="The Broad Institute Genome Sequencing Center for Infectious Disease"/>
            <person name="Wu L."/>
            <person name="Ma J."/>
        </authorList>
    </citation>
    <scope>NUCLEOTIDE SEQUENCE [LARGE SCALE GENOMIC DNA]</scope>
    <source>
        <strain evidence="1 2">JCM 9731</strain>
    </source>
</reference>
<dbReference type="RefSeq" id="WP_343795954.1">
    <property type="nucleotide sequence ID" value="NZ_BAAADJ010000004.1"/>
</dbReference>
<proteinExistence type="predicted"/>
<evidence type="ECO:0000313" key="1">
    <source>
        <dbReference type="EMBL" id="GAA0316985.1"/>
    </source>
</evidence>
<evidence type="ECO:0000313" key="2">
    <source>
        <dbReference type="Proteomes" id="UP001500782"/>
    </source>
</evidence>
<accession>A0ABN0VTP0</accession>
<dbReference type="Proteomes" id="UP001500782">
    <property type="component" value="Unassembled WGS sequence"/>
</dbReference>
<comment type="caution">
    <text evidence="1">The sequence shown here is derived from an EMBL/GenBank/DDBJ whole genome shotgun (WGS) entry which is preliminary data.</text>
</comment>
<gene>
    <name evidence="1" type="ORF">GCM10008967_04470</name>
</gene>
<dbReference type="EMBL" id="BAAADJ010000004">
    <property type="protein sequence ID" value="GAA0316985.1"/>
    <property type="molecule type" value="Genomic_DNA"/>
</dbReference>